<sequence length="231" mass="26045">MTCLKCQTQSQSDGLTPAGTYGTQTTCTCLEEPEENLEDVLSRKNSSSNIPLKREEMDLLQEELHGLRASVDKLESLGSSTNSADTVTCTTELSDTELVKTLDELVGHLDIKRVHASVDDSSTETDSQFPAPPSQVSQFGFLEAPMERRDTAWHMKRLDALTVVEDEVFRAKHAEIVEERGLLHLQVHLEKARLKLMAQRVLARQKSEKRERLARAAHELRCRLKDTRLCM</sequence>
<accession>A0A4S8M154</accession>
<dbReference type="AlphaFoldDB" id="A0A4S8M154"/>
<reference evidence="1 2" key="1">
    <citation type="journal article" date="2019" name="Nat. Ecol. Evol.">
        <title>Megaphylogeny resolves global patterns of mushroom evolution.</title>
        <authorList>
            <person name="Varga T."/>
            <person name="Krizsan K."/>
            <person name="Foldi C."/>
            <person name="Dima B."/>
            <person name="Sanchez-Garcia M."/>
            <person name="Sanchez-Ramirez S."/>
            <person name="Szollosi G.J."/>
            <person name="Szarkandi J.G."/>
            <person name="Papp V."/>
            <person name="Albert L."/>
            <person name="Andreopoulos W."/>
            <person name="Angelini C."/>
            <person name="Antonin V."/>
            <person name="Barry K.W."/>
            <person name="Bougher N.L."/>
            <person name="Buchanan P."/>
            <person name="Buyck B."/>
            <person name="Bense V."/>
            <person name="Catcheside P."/>
            <person name="Chovatia M."/>
            <person name="Cooper J."/>
            <person name="Damon W."/>
            <person name="Desjardin D."/>
            <person name="Finy P."/>
            <person name="Geml J."/>
            <person name="Haridas S."/>
            <person name="Hughes K."/>
            <person name="Justo A."/>
            <person name="Karasinski D."/>
            <person name="Kautmanova I."/>
            <person name="Kiss B."/>
            <person name="Kocsube S."/>
            <person name="Kotiranta H."/>
            <person name="LaButti K.M."/>
            <person name="Lechner B.E."/>
            <person name="Liimatainen K."/>
            <person name="Lipzen A."/>
            <person name="Lukacs Z."/>
            <person name="Mihaltcheva S."/>
            <person name="Morgado L.N."/>
            <person name="Niskanen T."/>
            <person name="Noordeloos M.E."/>
            <person name="Ohm R.A."/>
            <person name="Ortiz-Santana B."/>
            <person name="Ovrebo C."/>
            <person name="Racz N."/>
            <person name="Riley R."/>
            <person name="Savchenko A."/>
            <person name="Shiryaev A."/>
            <person name="Soop K."/>
            <person name="Spirin V."/>
            <person name="Szebenyi C."/>
            <person name="Tomsovsky M."/>
            <person name="Tulloss R.E."/>
            <person name="Uehling J."/>
            <person name="Grigoriev I.V."/>
            <person name="Vagvolgyi C."/>
            <person name="Papp T."/>
            <person name="Martin F.M."/>
            <person name="Miettinen O."/>
            <person name="Hibbett D.S."/>
            <person name="Nagy L.G."/>
        </authorList>
    </citation>
    <scope>NUCLEOTIDE SEQUENCE [LARGE SCALE GENOMIC DNA]</scope>
    <source>
        <strain evidence="1 2">CBS 962.96</strain>
    </source>
</reference>
<organism evidence="1 2">
    <name type="scientific">Dendrothele bispora (strain CBS 962.96)</name>
    <dbReference type="NCBI Taxonomy" id="1314807"/>
    <lineage>
        <taxon>Eukaryota</taxon>
        <taxon>Fungi</taxon>
        <taxon>Dikarya</taxon>
        <taxon>Basidiomycota</taxon>
        <taxon>Agaricomycotina</taxon>
        <taxon>Agaricomycetes</taxon>
        <taxon>Agaricomycetidae</taxon>
        <taxon>Agaricales</taxon>
        <taxon>Agaricales incertae sedis</taxon>
        <taxon>Dendrothele</taxon>
    </lineage>
</organism>
<dbReference type="Proteomes" id="UP000297245">
    <property type="component" value="Unassembled WGS sequence"/>
</dbReference>
<evidence type="ECO:0000313" key="1">
    <source>
        <dbReference type="EMBL" id="THU95804.1"/>
    </source>
</evidence>
<gene>
    <name evidence="1" type="ORF">K435DRAFT_859154</name>
</gene>
<name>A0A4S8M154_DENBC</name>
<evidence type="ECO:0000313" key="2">
    <source>
        <dbReference type="Proteomes" id="UP000297245"/>
    </source>
</evidence>
<keyword evidence="2" id="KW-1185">Reference proteome</keyword>
<dbReference type="OrthoDB" id="10328501at2759"/>
<dbReference type="EMBL" id="ML179191">
    <property type="protein sequence ID" value="THU95804.1"/>
    <property type="molecule type" value="Genomic_DNA"/>
</dbReference>
<protein>
    <submittedName>
        <fullName evidence="1">Uncharacterized protein</fullName>
    </submittedName>
</protein>
<proteinExistence type="predicted"/>